<name>A0A915IUC6_ROMCU</name>
<evidence type="ECO:0000313" key="1">
    <source>
        <dbReference type="Proteomes" id="UP000887565"/>
    </source>
</evidence>
<dbReference type="Proteomes" id="UP000887565">
    <property type="component" value="Unplaced"/>
</dbReference>
<evidence type="ECO:0000313" key="2">
    <source>
        <dbReference type="WBParaSite" id="nRc.2.0.1.t17441-RA"/>
    </source>
</evidence>
<sequence length="83" mass="9017">MQKPVDEATDAAVVALAAAADNSDPDKMSVPNGVQNRLLQGEIQQETDTFFGLSNKNLSTHFLTEQKKKGMNEKIKLKNGSNV</sequence>
<dbReference type="WBParaSite" id="nRc.2.0.1.t17441-RA">
    <property type="protein sequence ID" value="nRc.2.0.1.t17441-RA"/>
    <property type="gene ID" value="nRc.2.0.1.g17441"/>
</dbReference>
<organism evidence="1 2">
    <name type="scientific">Romanomermis culicivorax</name>
    <name type="common">Nematode worm</name>
    <dbReference type="NCBI Taxonomy" id="13658"/>
    <lineage>
        <taxon>Eukaryota</taxon>
        <taxon>Metazoa</taxon>
        <taxon>Ecdysozoa</taxon>
        <taxon>Nematoda</taxon>
        <taxon>Enoplea</taxon>
        <taxon>Dorylaimia</taxon>
        <taxon>Mermithida</taxon>
        <taxon>Mermithoidea</taxon>
        <taxon>Mermithidae</taxon>
        <taxon>Romanomermis</taxon>
    </lineage>
</organism>
<proteinExistence type="predicted"/>
<accession>A0A915IUC6</accession>
<reference evidence="2" key="1">
    <citation type="submission" date="2022-11" db="UniProtKB">
        <authorList>
            <consortium name="WormBaseParasite"/>
        </authorList>
    </citation>
    <scope>IDENTIFICATION</scope>
</reference>
<protein>
    <submittedName>
        <fullName evidence="2">Uncharacterized protein</fullName>
    </submittedName>
</protein>
<keyword evidence="1" id="KW-1185">Reference proteome</keyword>
<dbReference type="AlphaFoldDB" id="A0A915IUC6"/>